<dbReference type="InterPro" id="IPR007484">
    <property type="entry name" value="Peptidase_M28"/>
</dbReference>
<dbReference type="PANTHER" id="PTHR12147:SF26">
    <property type="entry name" value="PEPTIDASE M28 DOMAIN-CONTAINING PROTEIN"/>
    <property type="match status" value="1"/>
</dbReference>
<evidence type="ECO:0000313" key="3">
    <source>
        <dbReference type="Proteomes" id="UP000317199"/>
    </source>
</evidence>
<evidence type="ECO:0000259" key="1">
    <source>
        <dbReference type="Pfam" id="PF04389"/>
    </source>
</evidence>
<gene>
    <name evidence="2" type="ORF">FKV23_08410</name>
</gene>
<dbReference type="EMBL" id="CP041242">
    <property type="protein sequence ID" value="QDH70115.1"/>
    <property type="molecule type" value="Genomic_DNA"/>
</dbReference>
<dbReference type="Gene3D" id="3.40.630.10">
    <property type="entry name" value="Zn peptidases"/>
    <property type="match status" value="1"/>
</dbReference>
<dbReference type="InterPro" id="IPR045175">
    <property type="entry name" value="M28_fam"/>
</dbReference>
<dbReference type="OrthoDB" id="9778250at2"/>
<name>A0A514BS25_9GAMM</name>
<reference evidence="2 3" key="1">
    <citation type="submission" date="2019-06" db="EMBL/GenBank/DDBJ databases">
        <title>Lysobacter alkalisoli sp. nov. isolated from saline-alkali soil.</title>
        <authorList>
            <person name="Sun J.-Q."/>
            <person name="Xu L."/>
        </authorList>
    </citation>
    <scope>NUCLEOTIDE SEQUENCE [LARGE SCALE GENOMIC DNA]</scope>
    <source>
        <strain evidence="2 3">SJ-36</strain>
    </source>
</reference>
<dbReference type="GO" id="GO:0006508">
    <property type="term" value="P:proteolysis"/>
    <property type="evidence" value="ECO:0007669"/>
    <property type="project" value="InterPro"/>
</dbReference>
<feature type="domain" description="Peptidase M28" evidence="1">
    <location>
        <begin position="147"/>
        <end position="345"/>
    </location>
</feature>
<dbReference type="Pfam" id="PF04389">
    <property type="entry name" value="Peptidase_M28"/>
    <property type="match status" value="1"/>
</dbReference>
<sequence>MVVDDENPDGHSPALRWPLRSCPCGTASPSTCEATCPPGHMQAGPCGKYSGCITLRHPIDHARRMRHLNAFTATAVLVLLTACASRPVSHPAPALSPAASGWQAAVTAIAAGGDNGGRGQAIVQRLDTLGIDWRRQDFEIDGFRGANLLADIGGPADAPVLLLGAHFDKVDAGDGVTDNASGSAVVLALAERFRQQPLVRHQVAIAFWDLEERGLLGSRAHIAQGSEQPVLYVNFDVFGWGDTLWMMTPDPDSPLTVSTRTAANAAGLGLTTGGQYPPTDHEAFLKAGWPANSYSLVDADEIAGILAMYKGDTPGQVPKVMEVIHSDGDTLAAVDPEAVARGIDVVEVALRNWDAEGGTTGAND</sequence>
<dbReference type="PANTHER" id="PTHR12147">
    <property type="entry name" value="METALLOPEPTIDASE M28 FAMILY MEMBER"/>
    <property type="match status" value="1"/>
</dbReference>
<keyword evidence="3" id="KW-1185">Reference proteome</keyword>
<protein>
    <submittedName>
        <fullName evidence="2">M28 family peptidase</fullName>
    </submittedName>
</protein>
<dbReference type="AlphaFoldDB" id="A0A514BS25"/>
<organism evidence="2 3">
    <name type="scientific">Marilutibacter alkalisoli</name>
    <dbReference type="NCBI Taxonomy" id="2591633"/>
    <lineage>
        <taxon>Bacteria</taxon>
        <taxon>Pseudomonadati</taxon>
        <taxon>Pseudomonadota</taxon>
        <taxon>Gammaproteobacteria</taxon>
        <taxon>Lysobacterales</taxon>
        <taxon>Lysobacteraceae</taxon>
        <taxon>Marilutibacter</taxon>
    </lineage>
</organism>
<evidence type="ECO:0000313" key="2">
    <source>
        <dbReference type="EMBL" id="QDH70115.1"/>
    </source>
</evidence>
<dbReference type="Proteomes" id="UP000317199">
    <property type="component" value="Chromosome"/>
</dbReference>
<dbReference type="SUPFAM" id="SSF53187">
    <property type="entry name" value="Zn-dependent exopeptidases"/>
    <property type="match status" value="1"/>
</dbReference>
<dbReference type="KEGG" id="lyj:FKV23_08410"/>
<proteinExistence type="predicted"/>
<dbReference type="GO" id="GO:0008235">
    <property type="term" value="F:metalloexopeptidase activity"/>
    <property type="evidence" value="ECO:0007669"/>
    <property type="project" value="InterPro"/>
</dbReference>
<accession>A0A514BS25</accession>